<dbReference type="EMBL" id="SAWY01000020">
    <property type="protein sequence ID" value="TPH15046.1"/>
    <property type="molecule type" value="Genomic_DNA"/>
</dbReference>
<keyword evidence="1 2" id="KW-0378">Hydrolase</keyword>
<keyword evidence="4" id="KW-1185">Reference proteome</keyword>
<evidence type="ECO:0000313" key="3">
    <source>
        <dbReference type="EMBL" id="TPH15046.1"/>
    </source>
</evidence>
<name>A0A502KU86_9GAMM</name>
<reference evidence="3 4" key="1">
    <citation type="submission" date="2019-01" db="EMBL/GenBank/DDBJ databases">
        <title>Litorilituus lipolytica sp. nov., isolated from intertidal sand of the Yellow Sea in China.</title>
        <authorList>
            <person name="Liu A."/>
        </authorList>
    </citation>
    <scope>NUCLEOTIDE SEQUENCE [LARGE SCALE GENOMIC DNA]</scope>
    <source>
        <strain evidence="3 4">RZ04</strain>
    </source>
</reference>
<comment type="similarity">
    <text evidence="2">Belongs to the 2H phosphoesterase superfamily. ThpR family.</text>
</comment>
<dbReference type="Gene3D" id="3.90.1140.10">
    <property type="entry name" value="Cyclic phosphodiesterase"/>
    <property type="match status" value="1"/>
</dbReference>
<dbReference type="HAMAP" id="MF_01940">
    <property type="entry name" value="RNA_CPDase"/>
    <property type="match status" value="1"/>
</dbReference>
<evidence type="ECO:0000256" key="1">
    <source>
        <dbReference type="ARBA" id="ARBA00022801"/>
    </source>
</evidence>
<proteinExistence type="inferred from homology"/>
<comment type="function">
    <text evidence="2">Hydrolyzes RNA 2',3'-cyclic phosphodiester to an RNA 2'-phosphomonoester.</text>
</comment>
<dbReference type="PANTHER" id="PTHR35561:SF1">
    <property type="entry name" value="RNA 2',3'-CYCLIC PHOSPHODIESTERASE"/>
    <property type="match status" value="1"/>
</dbReference>
<dbReference type="AlphaFoldDB" id="A0A502KU86"/>
<dbReference type="InterPro" id="IPR009097">
    <property type="entry name" value="Cyclic_Pdiesterase"/>
</dbReference>
<sequence>MSRYFIALDISTQSKQAIAQWRSEHLNEKINNAKAIPWANFHITLVFIGQLSSDSYNELIAALSKALPHGQHSQHELLLSHIGLFSKPKVLYIGLSDTPDWLSSLQQHIHDISQRFLEGPQHTKYLPHLSIYRKATSQPEFHTKLSMPLTIKSFSLYQSISSHSGVKYFPKKTWLMS</sequence>
<feature type="active site" description="Proton donor" evidence="2">
    <location>
        <position position="42"/>
    </location>
</feature>
<evidence type="ECO:0000313" key="4">
    <source>
        <dbReference type="Proteomes" id="UP000315303"/>
    </source>
</evidence>
<dbReference type="NCBIfam" id="TIGR02258">
    <property type="entry name" value="2_5_ligase"/>
    <property type="match status" value="1"/>
</dbReference>
<accession>A0A502KU86</accession>
<dbReference type="PANTHER" id="PTHR35561">
    <property type="entry name" value="RNA 2',3'-CYCLIC PHOSPHODIESTERASE"/>
    <property type="match status" value="1"/>
</dbReference>
<comment type="catalytic activity">
    <reaction evidence="2">
        <text>a 3'-end 2',3'-cyclophospho-ribonucleotide-RNA + H2O = a 3'-end 2'-phospho-ribonucleotide-RNA + H(+)</text>
        <dbReference type="Rhea" id="RHEA:11828"/>
        <dbReference type="Rhea" id="RHEA-COMP:10464"/>
        <dbReference type="Rhea" id="RHEA-COMP:17353"/>
        <dbReference type="ChEBI" id="CHEBI:15377"/>
        <dbReference type="ChEBI" id="CHEBI:15378"/>
        <dbReference type="ChEBI" id="CHEBI:83064"/>
        <dbReference type="ChEBI" id="CHEBI:173113"/>
        <dbReference type="EC" id="3.1.4.58"/>
    </reaction>
</comment>
<dbReference type="EC" id="3.1.4.58" evidence="2"/>
<comment type="caution">
    <text evidence="3">The sequence shown here is derived from an EMBL/GenBank/DDBJ whole genome shotgun (WGS) entry which is preliminary data.</text>
</comment>
<dbReference type="InterPro" id="IPR004175">
    <property type="entry name" value="RNA_CPDase"/>
</dbReference>
<organism evidence="3 4">
    <name type="scientific">Litorilituus lipolyticus</name>
    <dbReference type="NCBI Taxonomy" id="2491017"/>
    <lineage>
        <taxon>Bacteria</taxon>
        <taxon>Pseudomonadati</taxon>
        <taxon>Pseudomonadota</taxon>
        <taxon>Gammaproteobacteria</taxon>
        <taxon>Alteromonadales</taxon>
        <taxon>Colwelliaceae</taxon>
        <taxon>Litorilituus</taxon>
    </lineage>
</organism>
<protein>
    <recommendedName>
        <fullName evidence="2">RNA 2',3'-cyclic phosphodiesterase</fullName>
        <shortName evidence="2">RNA 2',3'-CPDase</shortName>
        <ecNumber evidence="2">3.1.4.58</ecNumber>
    </recommendedName>
</protein>
<gene>
    <name evidence="3" type="primary">thpR</name>
    <name evidence="3" type="ORF">EPA86_09500</name>
</gene>
<dbReference type="Pfam" id="PF13563">
    <property type="entry name" value="2_5_RNA_ligase2"/>
    <property type="match status" value="1"/>
</dbReference>
<dbReference type="Proteomes" id="UP000315303">
    <property type="component" value="Unassembled WGS sequence"/>
</dbReference>
<dbReference type="OrthoDB" id="7061261at2"/>
<evidence type="ECO:0000256" key="2">
    <source>
        <dbReference type="HAMAP-Rule" id="MF_01940"/>
    </source>
</evidence>
<feature type="active site" description="Proton acceptor" evidence="2">
    <location>
        <position position="128"/>
    </location>
</feature>
<dbReference type="GO" id="GO:0004113">
    <property type="term" value="F:2',3'-cyclic-nucleotide 3'-phosphodiesterase activity"/>
    <property type="evidence" value="ECO:0007669"/>
    <property type="project" value="InterPro"/>
</dbReference>
<dbReference type="GO" id="GO:0008664">
    <property type="term" value="F:RNA 2',3'-cyclic 3'-phosphodiesterase activity"/>
    <property type="evidence" value="ECO:0007669"/>
    <property type="project" value="UniProtKB-EC"/>
</dbReference>
<dbReference type="SUPFAM" id="SSF55144">
    <property type="entry name" value="LigT-like"/>
    <property type="match status" value="1"/>
</dbReference>
<feature type="short sequence motif" description="HXTX 1" evidence="2">
    <location>
        <begin position="42"/>
        <end position="45"/>
    </location>
</feature>
<comment type="caution">
    <text evidence="2">Lacks conserved residue(s) required for the propagation of feature annotation.</text>
</comment>
<dbReference type="RefSeq" id="WP_140603210.1">
    <property type="nucleotide sequence ID" value="NZ_SAWY01000020.1"/>
</dbReference>